<evidence type="ECO:0000313" key="1">
    <source>
        <dbReference type="EMBL" id="KAJ6730666.1"/>
    </source>
</evidence>
<proteinExistence type="predicted"/>
<comment type="caution">
    <text evidence="1">The sequence shown here is derived from an EMBL/GenBank/DDBJ whole genome shotgun (WGS) entry which is preliminary data.</text>
</comment>
<dbReference type="Proteomes" id="UP001151529">
    <property type="component" value="Chromosome 2"/>
</dbReference>
<dbReference type="EMBL" id="JAPFFL010000004">
    <property type="protein sequence ID" value="KAJ6730666.1"/>
    <property type="molecule type" value="Genomic_DNA"/>
</dbReference>
<sequence>MLGITDELADEGLGQFYDNYVDKSMEFFINPINCNPPKRWVGTLCFHAIVSYSTAAKLYDGSNRSWMQTRAFLISDQQYPETHPPNFPVFK</sequence>
<reference evidence="1" key="2">
    <citation type="journal article" date="2023" name="Int. J. Mol. Sci.">
        <title>De Novo Assembly and Annotation of 11 Diverse Shrub Willow (Salix) Genomes Reveals Novel Gene Organization in Sex-Linked Regions.</title>
        <authorList>
            <person name="Hyden B."/>
            <person name="Feng K."/>
            <person name="Yates T.B."/>
            <person name="Jawdy S."/>
            <person name="Cereghino C."/>
            <person name="Smart L.B."/>
            <person name="Muchero W."/>
        </authorList>
    </citation>
    <scope>NUCLEOTIDE SEQUENCE [LARGE SCALE GENOMIC DNA]</scope>
    <source>
        <tissue evidence="1">Shoot tip</tissue>
    </source>
</reference>
<organism evidence="1 2">
    <name type="scientific">Salix viminalis</name>
    <name type="common">Common osier</name>
    <name type="synonym">Basket willow</name>
    <dbReference type="NCBI Taxonomy" id="40686"/>
    <lineage>
        <taxon>Eukaryota</taxon>
        <taxon>Viridiplantae</taxon>
        <taxon>Streptophyta</taxon>
        <taxon>Embryophyta</taxon>
        <taxon>Tracheophyta</taxon>
        <taxon>Spermatophyta</taxon>
        <taxon>Magnoliopsida</taxon>
        <taxon>eudicotyledons</taxon>
        <taxon>Gunneridae</taxon>
        <taxon>Pentapetalae</taxon>
        <taxon>rosids</taxon>
        <taxon>fabids</taxon>
        <taxon>Malpighiales</taxon>
        <taxon>Salicaceae</taxon>
        <taxon>Saliceae</taxon>
        <taxon>Salix</taxon>
    </lineage>
</organism>
<accession>A0A9Q0UID1</accession>
<evidence type="ECO:0000313" key="2">
    <source>
        <dbReference type="Proteomes" id="UP001151529"/>
    </source>
</evidence>
<dbReference type="AlphaFoldDB" id="A0A9Q0UID1"/>
<reference evidence="1" key="1">
    <citation type="submission" date="2022-11" db="EMBL/GenBank/DDBJ databases">
        <authorList>
            <person name="Hyden B.L."/>
            <person name="Feng K."/>
            <person name="Yates T."/>
            <person name="Jawdy S."/>
            <person name="Smart L.B."/>
            <person name="Muchero W."/>
        </authorList>
    </citation>
    <scope>NUCLEOTIDE SEQUENCE</scope>
    <source>
        <tissue evidence="1">Shoot tip</tissue>
    </source>
</reference>
<gene>
    <name evidence="1" type="ORF">OIU85_021460</name>
</gene>
<keyword evidence="2" id="KW-1185">Reference proteome</keyword>
<name>A0A9Q0UID1_SALVM</name>
<protein>
    <submittedName>
        <fullName evidence="1">Uncharacterized protein</fullName>
    </submittedName>
</protein>